<comment type="caution">
    <text evidence="1">The sequence shown here is derived from an EMBL/GenBank/DDBJ whole genome shotgun (WGS) entry which is preliminary data.</text>
</comment>
<gene>
    <name evidence="1" type="ORF">EVA_19565</name>
</gene>
<dbReference type="AlphaFoldDB" id="J9FY83"/>
<dbReference type="SUPFAM" id="SSF81923">
    <property type="entry name" value="Double Clp-N motif"/>
    <property type="match status" value="1"/>
</dbReference>
<feature type="non-terminal residue" evidence="1">
    <location>
        <position position="85"/>
    </location>
</feature>
<evidence type="ECO:0000313" key="1">
    <source>
        <dbReference type="EMBL" id="EJW92329.1"/>
    </source>
</evidence>
<sequence length="85" mass="9762">MSIDQTFDFDLPVAGALQASIVVAQRYGLKEVPLVIFLHNLLSDPEALTQEIFEIADIDHQRVLNTLTQEVEKRYPQVIDWEIRP</sequence>
<dbReference type="InterPro" id="IPR036628">
    <property type="entry name" value="Clp_N_dom_sf"/>
</dbReference>
<protein>
    <submittedName>
        <fullName evidence="1">Uncharacterized protein</fullName>
    </submittedName>
</protein>
<dbReference type="Gene3D" id="1.10.1780.10">
    <property type="entry name" value="Clp, N-terminal domain"/>
    <property type="match status" value="1"/>
</dbReference>
<accession>J9FY83</accession>
<organism evidence="1">
    <name type="scientific">gut metagenome</name>
    <dbReference type="NCBI Taxonomy" id="749906"/>
    <lineage>
        <taxon>unclassified sequences</taxon>
        <taxon>metagenomes</taxon>
        <taxon>organismal metagenomes</taxon>
    </lineage>
</organism>
<reference evidence="1" key="1">
    <citation type="journal article" date="2012" name="PLoS ONE">
        <title>Gene sets for utilization of primary and secondary nutrition supplies in the distal gut of endangered iberian lynx.</title>
        <authorList>
            <person name="Alcaide M."/>
            <person name="Messina E."/>
            <person name="Richter M."/>
            <person name="Bargiela R."/>
            <person name="Peplies J."/>
            <person name="Huws S.A."/>
            <person name="Newbold C.J."/>
            <person name="Golyshin P.N."/>
            <person name="Simon M.A."/>
            <person name="Lopez G."/>
            <person name="Yakimov M.M."/>
            <person name="Ferrer M."/>
        </authorList>
    </citation>
    <scope>NUCLEOTIDE SEQUENCE</scope>
</reference>
<name>J9FY83_9ZZZZ</name>
<dbReference type="EMBL" id="AMCI01007609">
    <property type="protein sequence ID" value="EJW92329.1"/>
    <property type="molecule type" value="Genomic_DNA"/>
</dbReference>
<proteinExistence type="predicted"/>